<dbReference type="eggNOG" id="KOG3781">
    <property type="taxonomic scope" value="Eukaryota"/>
</dbReference>
<dbReference type="PROSITE" id="PS51699">
    <property type="entry name" value="SEA_DG"/>
    <property type="match status" value="1"/>
</dbReference>
<keyword evidence="1" id="KW-0472">Membrane</keyword>
<accession>G0N461</accession>
<organism evidence="4">
    <name type="scientific">Caenorhabditis brenneri</name>
    <name type="common">Nematode worm</name>
    <dbReference type="NCBI Taxonomy" id="135651"/>
    <lineage>
        <taxon>Eukaryota</taxon>
        <taxon>Metazoa</taxon>
        <taxon>Ecdysozoa</taxon>
        <taxon>Nematoda</taxon>
        <taxon>Chromadorea</taxon>
        <taxon>Rhabditida</taxon>
        <taxon>Rhabditina</taxon>
        <taxon>Rhabditomorpha</taxon>
        <taxon>Rhabditoidea</taxon>
        <taxon>Rhabditidae</taxon>
        <taxon>Peloderinae</taxon>
        <taxon>Caenorhabditis</taxon>
    </lineage>
</organism>
<keyword evidence="4" id="KW-1185">Reference proteome</keyword>
<evidence type="ECO:0000313" key="4">
    <source>
        <dbReference type="Proteomes" id="UP000008068"/>
    </source>
</evidence>
<feature type="transmembrane region" description="Helical" evidence="1">
    <location>
        <begin position="6"/>
        <end position="26"/>
    </location>
</feature>
<keyword evidence="1" id="KW-0812">Transmembrane</keyword>
<dbReference type="Proteomes" id="UP000008068">
    <property type="component" value="Unassembled WGS sequence"/>
</dbReference>
<dbReference type="InParanoid" id="G0N461"/>
<evidence type="ECO:0000259" key="2">
    <source>
        <dbReference type="PROSITE" id="PS51699"/>
    </source>
</evidence>
<keyword evidence="1" id="KW-1133">Transmembrane helix</keyword>
<proteinExistence type="predicted"/>
<sequence length="297" mass="33510">MKLNSLFSLHLFLLIVFIGNIGALYLRDGSDEMEENKKRPLRWKGNEELPIELEDADVDFSNATEFQCILGPLCQIQIRSLLDMAELPSYSKIEIVALYNGLGLAVSKTNTSLAGIPLTHGIKKFILKFTTNGTFARVPFVVSVPKRSLPEVTHQYSLSLDKPKRLSCQKTPEICVDLTYAISYATNISIANLSFSAVREKIRGGSYIEFADHSYPLDVCQYAKLHEIKKRIISNKGLHQATKEFKSKLGEKYIVESIWFSTDLPCYNFEQNDPNPLPKEDIKFDVVIDLGTIILDP</sequence>
<gene>
    <name evidence="3" type="ORF">CAEBREN_08672</name>
</gene>
<protein>
    <recommendedName>
        <fullName evidence="2">Peptidase S72 domain-containing protein</fullName>
    </recommendedName>
</protein>
<evidence type="ECO:0000256" key="1">
    <source>
        <dbReference type="SAM" id="Phobius"/>
    </source>
</evidence>
<reference evidence="4" key="1">
    <citation type="submission" date="2011-07" db="EMBL/GenBank/DDBJ databases">
        <authorList>
            <consortium name="Caenorhabditis brenneri Sequencing and Analysis Consortium"/>
            <person name="Wilson R.K."/>
        </authorList>
    </citation>
    <scope>NUCLEOTIDE SEQUENCE [LARGE SCALE GENOMIC DNA]</scope>
    <source>
        <strain evidence="4">PB2801</strain>
    </source>
</reference>
<evidence type="ECO:0000313" key="3">
    <source>
        <dbReference type="EMBL" id="EGT52505.1"/>
    </source>
</evidence>
<dbReference type="STRING" id="135651.G0N461"/>
<dbReference type="InterPro" id="IPR030398">
    <property type="entry name" value="SEA_DG_dom"/>
</dbReference>
<feature type="domain" description="Peptidase S72" evidence="2">
    <location>
        <begin position="151"/>
        <end position="265"/>
    </location>
</feature>
<dbReference type="EMBL" id="GL379837">
    <property type="protein sequence ID" value="EGT52505.1"/>
    <property type="molecule type" value="Genomic_DNA"/>
</dbReference>
<dbReference type="HOGENOM" id="CLU_937598_0_0_1"/>
<dbReference type="AlphaFoldDB" id="G0N461"/>
<name>G0N461_CAEBE</name>